<keyword evidence="2" id="KW-1185">Reference proteome</keyword>
<evidence type="ECO:0000313" key="2">
    <source>
        <dbReference type="Proteomes" id="UP000001106"/>
    </source>
</evidence>
<dbReference type="HOGENOM" id="CLU_1965536_0_0_2"/>
<accession>A6UUE8</accession>
<evidence type="ECO:0000313" key="1">
    <source>
        <dbReference type="EMBL" id="ABR56120.1"/>
    </source>
</evidence>
<dbReference type="eggNOG" id="arCOG10897">
    <property type="taxonomic scope" value="Archaea"/>
</dbReference>
<proteinExistence type="predicted"/>
<organism evidence="1 2">
    <name type="scientific">Methanococcus aeolicus (strain ATCC BAA-1280 / DSM 17508 / OCM 812 / Nankai-3)</name>
    <dbReference type="NCBI Taxonomy" id="419665"/>
    <lineage>
        <taxon>Archaea</taxon>
        <taxon>Methanobacteriati</taxon>
        <taxon>Methanobacteriota</taxon>
        <taxon>Methanomada group</taxon>
        <taxon>Methanococci</taxon>
        <taxon>Methanococcales</taxon>
        <taxon>Methanococcaceae</taxon>
        <taxon>Methanococcus</taxon>
    </lineage>
</organism>
<dbReference type="GeneID" id="25393352"/>
<dbReference type="OrthoDB" id="66664at2157"/>
<dbReference type="KEGG" id="mae:Maeo_0534"/>
<reference evidence="1" key="1">
    <citation type="submission" date="2007-06" db="EMBL/GenBank/DDBJ databases">
        <title>Complete sequence of Methanococcus aeolicus Nankai-3.</title>
        <authorList>
            <consortium name="US DOE Joint Genome Institute"/>
            <person name="Copeland A."/>
            <person name="Lucas S."/>
            <person name="Lapidus A."/>
            <person name="Barry K."/>
            <person name="Glavina del Rio T."/>
            <person name="Dalin E."/>
            <person name="Tice H."/>
            <person name="Pitluck S."/>
            <person name="Chain P."/>
            <person name="Malfatti S."/>
            <person name="Shin M."/>
            <person name="Vergez L."/>
            <person name="Schmutz J."/>
            <person name="Larimer F."/>
            <person name="Land M."/>
            <person name="Hauser L."/>
            <person name="Kyrpides N."/>
            <person name="Lykidis A."/>
            <person name="Sieprawska-Lupa M."/>
            <person name="Whitman W.B."/>
            <person name="Richardson P."/>
        </authorList>
    </citation>
    <scope>NUCLEOTIDE SEQUENCE [LARGE SCALE GENOMIC DNA]</scope>
    <source>
        <strain evidence="1">Nankai-3</strain>
    </source>
</reference>
<sequence>MKLNLLKGFAAVAMLCVVGAVFATPMTSNNFQNGVTKNVYFQYTKAAYDSGEVTPENKAKLEKYMNMWKSMADATGGLTKSPYLDKDDAKDLAGFIDEVRNGGKLRVGYWTFTATYSIRRIASGLYW</sequence>
<dbReference type="Proteomes" id="UP000001106">
    <property type="component" value="Chromosome"/>
</dbReference>
<dbReference type="EMBL" id="CP000743">
    <property type="protein sequence ID" value="ABR56120.1"/>
    <property type="molecule type" value="Genomic_DNA"/>
</dbReference>
<gene>
    <name evidence="1" type="ordered locus">Maeo_0534</name>
</gene>
<dbReference type="STRING" id="419665.Maeo_0534"/>
<name>A6UUE8_META3</name>
<dbReference type="RefSeq" id="WP_011973252.1">
    <property type="nucleotide sequence ID" value="NC_009635.1"/>
</dbReference>
<protein>
    <submittedName>
        <fullName evidence="1">Uncharacterized protein</fullName>
    </submittedName>
</protein>
<dbReference type="AlphaFoldDB" id="A6UUE8"/>